<evidence type="ECO:0000313" key="4">
    <source>
        <dbReference type="Proteomes" id="UP001239909"/>
    </source>
</evidence>
<evidence type="ECO:0000259" key="2">
    <source>
        <dbReference type="Pfam" id="PF09917"/>
    </source>
</evidence>
<evidence type="ECO:0000256" key="1">
    <source>
        <dbReference type="SAM" id="SignalP"/>
    </source>
</evidence>
<feature type="domain" description="DUF2147" evidence="2">
    <location>
        <begin position="37"/>
        <end position="140"/>
    </location>
</feature>
<feature type="chain" id="PRO_5045556310" evidence="1">
    <location>
        <begin position="20"/>
        <end position="142"/>
    </location>
</feature>
<dbReference type="Gene3D" id="2.40.128.520">
    <property type="match status" value="1"/>
</dbReference>
<dbReference type="RefSeq" id="WP_285669816.1">
    <property type="nucleotide sequence ID" value="NZ_BSYI01000002.1"/>
</dbReference>
<dbReference type="EMBL" id="BSYI01000002">
    <property type="protein sequence ID" value="GMG81186.1"/>
    <property type="molecule type" value="Genomic_DNA"/>
</dbReference>
<keyword evidence="1" id="KW-0732">Signal</keyword>
<gene>
    <name evidence="3" type="ORF">LNKW23_03980</name>
</gene>
<dbReference type="Proteomes" id="UP001239909">
    <property type="component" value="Unassembled WGS sequence"/>
</dbReference>
<reference evidence="3 4" key="1">
    <citation type="submission" date="2023-04" db="EMBL/GenBank/DDBJ databases">
        <title>Marinoamorphus aggregata gen. nov., sp. Nov., isolate from tissue of brittle star Ophioplocus japonicus.</title>
        <authorList>
            <person name="Kawano K."/>
            <person name="Sawayama S."/>
            <person name="Nakagawa S."/>
        </authorList>
    </citation>
    <scope>NUCLEOTIDE SEQUENCE [LARGE SCALE GENOMIC DNA]</scope>
    <source>
        <strain evidence="3 4">NKW23</strain>
    </source>
</reference>
<organism evidence="3 4">
    <name type="scientific">Paralimibaculum aggregatum</name>
    <dbReference type="NCBI Taxonomy" id="3036245"/>
    <lineage>
        <taxon>Bacteria</taxon>
        <taxon>Pseudomonadati</taxon>
        <taxon>Pseudomonadota</taxon>
        <taxon>Alphaproteobacteria</taxon>
        <taxon>Rhodobacterales</taxon>
        <taxon>Paracoccaceae</taxon>
        <taxon>Paralimibaculum</taxon>
    </lineage>
</organism>
<dbReference type="PANTHER" id="PTHR36919:SF2">
    <property type="entry name" value="BLL6627 PROTEIN"/>
    <property type="match status" value="1"/>
</dbReference>
<evidence type="ECO:0000313" key="3">
    <source>
        <dbReference type="EMBL" id="GMG81186.1"/>
    </source>
</evidence>
<dbReference type="PANTHER" id="PTHR36919">
    <property type="entry name" value="BLR1215 PROTEIN"/>
    <property type="match status" value="1"/>
</dbReference>
<name>A0ABQ6LL90_9RHOB</name>
<accession>A0ABQ6LL90</accession>
<dbReference type="Pfam" id="PF09917">
    <property type="entry name" value="DUF2147"/>
    <property type="match status" value="1"/>
</dbReference>
<feature type="signal peptide" evidence="1">
    <location>
        <begin position="1"/>
        <end position="19"/>
    </location>
</feature>
<protein>
    <submittedName>
        <fullName evidence="3">DUF2147 domain-containing protein</fullName>
    </submittedName>
</protein>
<comment type="caution">
    <text evidence="3">The sequence shown here is derived from an EMBL/GenBank/DDBJ whole genome shotgun (WGS) entry which is preliminary data.</text>
</comment>
<proteinExistence type="predicted"/>
<sequence>MRGAAAIGALALGLSGAPAAPAGPAEAAGTPGAGVEGVWSTEPRSSGAYLEIEIAPCNGAPERRCGTIVGAHAGADPGFVGNPIITGMAPDGPGRWRDGEIIRPGSGTRYSSSLEVEGDRLKVKGCAVAGLFCGESVWVRVR</sequence>
<dbReference type="InterPro" id="IPR019223">
    <property type="entry name" value="DUF2147"/>
</dbReference>
<keyword evidence="4" id="KW-1185">Reference proteome</keyword>